<organism evidence="1 2">
    <name type="scientific">Diphasiastrum complanatum</name>
    <name type="common">Issler's clubmoss</name>
    <name type="synonym">Lycopodium complanatum</name>
    <dbReference type="NCBI Taxonomy" id="34168"/>
    <lineage>
        <taxon>Eukaryota</taxon>
        <taxon>Viridiplantae</taxon>
        <taxon>Streptophyta</taxon>
        <taxon>Embryophyta</taxon>
        <taxon>Tracheophyta</taxon>
        <taxon>Lycopodiopsida</taxon>
        <taxon>Lycopodiales</taxon>
        <taxon>Lycopodiaceae</taxon>
        <taxon>Lycopodioideae</taxon>
        <taxon>Diphasiastrum</taxon>
    </lineage>
</organism>
<evidence type="ECO:0000313" key="2">
    <source>
        <dbReference type="Proteomes" id="UP001162992"/>
    </source>
</evidence>
<gene>
    <name evidence="1" type="ORF">O6H91_22G068100</name>
</gene>
<comment type="caution">
    <text evidence="1">The sequence shown here is derived from an EMBL/GenBank/DDBJ whole genome shotgun (WGS) entry which is preliminary data.</text>
</comment>
<evidence type="ECO:0000313" key="1">
    <source>
        <dbReference type="EMBL" id="KAJ7516699.1"/>
    </source>
</evidence>
<protein>
    <submittedName>
        <fullName evidence="1">Uncharacterized protein</fullName>
    </submittedName>
</protein>
<accession>A0ACC2AIC9</accession>
<dbReference type="Proteomes" id="UP001162992">
    <property type="component" value="Chromosome 22"/>
</dbReference>
<proteinExistence type="predicted"/>
<dbReference type="EMBL" id="CM055113">
    <property type="protein sequence ID" value="KAJ7516699.1"/>
    <property type="molecule type" value="Genomic_DNA"/>
</dbReference>
<keyword evidence="2" id="KW-1185">Reference proteome</keyword>
<name>A0ACC2AIC9_DIPCM</name>
<reference evidence="2" key="1">
    <citation type="journal article" date="2024" name="Proc. Natl. Acad. Sci. U.S.A.">
        <title>Extraordinary preservation of gene collinearity over three hundred million years revealed in homosporous lycophytes.</title>
        <authorList>
            <person name="Li C."/>
            <person name="Wickell D."/>
            <person name="Kuo L.Y."/>
            <person name="Chen X."/>
            <person name="Nie B."/>
            <person name="Liao X."/>
            <person name="Peng D."/>
            <person name="Ji J."/>
            <person name="Jenkins J."/>
            <person name="Williams M."/>
            <person name="Shu S."/>
            <person name="Plott C."/>
            <person name="Barry K."/>
            <person name="Rajasekar S."/>
            <person name="Grimwood J."/>
            <person name="Han X."/>
            <person name="Sun S."/>
            <person name="Hou Z."/>
            <person name="He W."/>
            <person name="Dai G."/>
            <person name="Sun C."/>
            <person name="Schmutz J."/>
            <person name="Leebens-Mack J.H."/>
            <person name="Li F.W."/>
            <person name="Wang L."/>
        </authorList>
    </citation>
    <scope>NUCLEOTIDE SEQUENCE [LARGE SCALE GENOMIC DNA]</scope>
    <source>
        <strain evidence="2">cv. PW_Plant_1</strain>
    </source>
</reference>
<sequence>MIARKMELSWSRRNIATTVINFCLIIVPAVTFASFNPATSIASNTQPDPTPFPFCNYSEIFQSNSSFEKNLNILLNKLVASPSPSQLVNALIEGTNSTETVYGYRKCLLTSLSQDDCNQCLKRAANQIRKLCPNVKSASILNDECFLGYIVLQNARSVIDHLIGGTTTGLATSYGPHFQNFNKVWSKLRQEAALTANPVALTYGEPPDSVFGYAQCFNLWKGDCLARFDSIFQYAVNTLHSRAVFTDAFVRCENGNFYTGGVPFEIIVDPTPSPAPSTQHDKRKSFGHASTPVVLGTIIGGSTLLAIFIFMIIFIKNKNSKISKIVKESSTQTQFSKGCRLFSYKSLRDATKNFHEENKLGQGGFGVVYKGTLHDGSEVAVKLLSQGSMQGNEEFLNEVAMITSIQHKNLVELKGCCIEGEARLLVYEYLECKSLDLILFGMHMLDWKTRYNIIVGIAHGLEYLHEESKPRILHRDIKVSNILLDISFQPKISDFGLARFLPDDQSSIETLRMAGTRGYLAPEALYGCLTEKADVFSFGVLLLEIVSGRKNLDIRLPNDTHYIVDWAFQLCNEGRHLELVDLTLGGEYIKNEAMKLIEIAMLCVQGVASLRPKMSNVVSILLK</sequence>